<dbReference type="Proteomes" id="UP000035721">
    <property type="component" value="Unassembled WGS sequence"/>
</dbReference>
<dbReference type="STRING" id="1194083.BN12_2620025"/>
<comment type="caution">
    <text evidence="1">The sequence shown here is derived from an EMBL/GenBank/DDBJ whole genome shotgun (WGS) entry which is preliminary data.</text>
</comment>
<reference evidence="1 2" key="1">
    <citation type="journal article" date="2013" name="ISME J.">
        <title>A metabolic model for members of the genus Tetrasphaera involved in enhanced biological phosphorus removal.</title>
        <authorList>
            <person name="Kristiansen R."/>
            <person name="Nguyen H.T.T."/>
            <person name="Saunders A.M."/>
            <person name="Nielsen J.L."/>
            <person name="Wimmer R."/>
            <person name="Le V.Q."/>
            <person name="McIlroy S.J."/>
            <person name="Petrovski S."/>
            <person name="Seviour R.J."/>
            <person name="Calteau A."/>
            <person name="Nielsen K.L."/>
            <person name="Nielsen P.H."/>
        </authorList>
    </citation>
    <scope>NUCLEOTIDE SEQUENCE [LARGE SCALE GENOMIC DNA]</scope>
    <source>
        <strain evidence="1 2">T1-X7</strain>
    </source>
</reference>
<sequence length="196" mass="20518">MSYLGNRLELDERSSLTCIGIRPLAHEIVATSGTIYVHVVILPEGSSSTVASGAVAAFLPATLATISGDQTDGPSWFVTFQLAVDDRDAARDEHTADAALLRCLELTGLDTGDPVGQPLRAEELRAAYDAVGDVSDWTISDLLTGLLIELASIDLADVVADGSLPAPSAGDTAALRRERFHGLLSSWATDCQGPAV</sequence>
<dbReference type="EMBL" id="CAJB01000182">
    <property type="protein sequence ID" value="CCH78210.1"/>
    <property type="molecule type" value="Genomic_DNA"/>
</dbReference>
<evidence type="ECO:0000313" key="1">
    <source>
        <dbReference type="EMBL" id="CCH78210.1"/>
    </source>
</evidence>
<dbReference type="RefSeq" id="WP_157635579.1">
    <property type="nucleotide sequence ID" value="NZ_HF570958.1"/>
</dbReference>
<gene>
    <name evidence="1" type="ORF">BN12_2620025</name>
</gene>
<dbReference type="AlphaFoldDB" id="A0A077M222"/>
<accession>A0A077M222</accession>
<dbReference type="OrthoDB" id="9908258at2"/>
<organism evidence="1 2">
    <name type="scientific">Nostocoides japonicum T1-X7</name>
    <dbReference type="NCBI Taxonomy" id="1194083"/>
    <lineage>
        <taxon>Bacteria</taxon>
        <taxon>Bacillati</taxon>
        <taxon>Actinomycetota</taxon>
        <taxon>Actinomycetes</taxon>
        <taxon>Micrococcales</taxon>
        <taxon>Intrasporangiaceae</taxon>
        <taxon>Nostocoides</taxon>
    </lineage>
</organism>
<evidence type="ECO:0000313" key="2">
    <source>
        <dbReference type="Proteomes" id="UP000035721"/>
    </source>
</evidence>
<protein>
    <submittedName>
        <fullName evidence="1">Uncharacterized protein</fullName>
    </submittedName>
</protein>
<name>A0A077M222_9MICO</name>
<keyword evidence="2" id="KW-1185">Reference proteome</keyword>
<proteinExistence type="predicted"/>